<feature type="coiled-coil region" evidence="1">
    <location>
        <begin position="391"/>
        <end position="418"/>
    </location>
</feature>
<sequence length="568" mass="64199">MDPTQRQNACNDAAYILYNKLPDQAEVSTCLPQHEEFWKRYFRHVLYHSRLAEAQRLRMSGYSAVLAIGAARYAFKEGDFMASKKLLQAISLDAKEVIDFDTVLVLAENLNGKNWAQFEVEFASSKPAGTAQQAVSVATSPLDLRIFQLKDKIPFYDDRHGDIAIMKEDTSEYAELCLGICIGDESNELKKLSCKYLYDGWYCTKRDDKQKAIENFGKALEVMGAQYEARVAPRKQGIRPSFTQDHLSKFSSRESDQYASILATYEADNKARGPLRPRVFDFLYGCAWYSVVTALADGEQKAEENALMLAEALRDDLAVEGCRSNLAYAQYHVARFLRKHNHKLGLKLAGELMKKAEIIGEELDGPLWLSSNISESLKAQLQPYLDGDNKLNNLNTQLVTAELEKQDLRQRLTQAHQVFLPTACQSPPHPDPNVYEGDSKSLSTFIWEVQAKLSINADWYISKNIKMIYLKSRLRGKAYNAVIYGFGKDGSISFELISVIVALLKQSFGNTDEEGTAQTNITKLKQLHKPTIEFLNNWSQKAQLTGFDNKSKIALLKNILYPELLICL</sequence>
<evidence type="ECO:0000313" key="2">
    <source>
        <dbReference type="EMBL" id="SLM40002.1"/>
    </source>
</evidence>
<reference evidence="3" key="1">
    <citation type="submission" date="2017-03" db="EMBL/GenBank/DDBJ databases">
        <authorList>
            <person name="Sharma R."/>
            <person name="Thines M."/>
        </authorList>
    </citation>
    <scope>NUCLEOTIDE SEQUENCE [LARGE SCALE GENOMIC DNA]</scope>
</reference>
<dbReference type="Proteomes" id="UP000192927">
    <property type="component" value="Unassembled WGS sequence"/>
</dbReference>
<proteinExistence type="predicted"/>
<dbReference type="EMBL" id="FWEW01003615">
    <property type="protein sequence ID" value="SLM40002.1"/>
    <property type="molecule type" value="Genomic_DNA"/>
</dbReference>
<name>A0A1W5DAP6_9LECA</name>
<keyword evidence="1" id="KW-0175">Coiled coil</keyword>
<evidence type="ECO:0000256" key="1">
    <source>
        <dbReference type="SAM" id="Coils"/>
    </source>
</evidence>
<organism evidence="2 3">
    <name type="scientific">Lasallia pustulata</name>
    <dbReference type="NCBI Taxonomy" id="136370"/>
    <lineage>
        <taxon>Eukaryota</taxon>
        <taxon>Fungi</taxon>
        <taxon>Dikarya</taxon>
        <taxon>Ascomycota</taxon>
        <taxon>Pezizomycotina</taxon>
        <taxon>Lecanoromycetes</taxon>
        <taxon>OSLEUM clade</taxon>
        <taxon>Umbilicariomycetidae</taxon>
        <taxon>Umbilicariales</taxon>
        <taxon>Umbilicariaceae</taxon>
        <taxon>Lasallia</taxon>
    </lineage>
</organism>
<keyword evidence="3" id="KW-1185">Reference proteome</keyword>
<dbReference type="AlphaFoldDB" id="A0A1W5DAP6"/>
<protein>
    <submittedName>
        <fullName evidence="2">Uncharacterized protein</fullName>
    </submittedName>
</protein>
<evidence type="ECO:0000313" key="3">
    <source>
        <dbReference type="Proteomes" id="UP000192927"/>
    </source>
</evidence>
<accession>A0A1W5DAP6</accession>